<dbReference type="GO" id="GO:0051536">
    <property type="term" value="F:iron-sulfur cluster binding"/>
    <property type="evidence" value="ECO:0007669"/>
    <property type="project" value="UniProtKB-KW"/>
</dbReference>
<protein>
    <submittedName>
        <fullName evidence="5">(4Fe-4S)-binding protein</fullName>
    </submittedName>
</protein>
<dbReference type="InterPro" id="IPR017896">
    <property type="entry name" value="4Fe4S_Fe-S-bd"/>
</dbReference>
<sequence>MKVAIGSGKGGTGKTLLSTSLALSLEYVRYLDLDVEEPNGHIFIKPDIREKIPFSIPVPEIDFNRCTYCGECAKACEFGAIFVGTNTVNVFEKLCHGCASCKLACPENAISERPYVVGEISIGRRDKIEYIMGYLKLTEALSTPLIRYIKKEYGMVSGDIIMDAPPGTSCPFVQSISDTDFVILITEPTPFGLSDLEISVEIVRDMKLKAGIVINRADLGSEEVKEKIKGLGLPVLLEIPFSKDIAVGYSKGIPLVDVLPEYREKMKKLWERIREMV</sequence>
<feature type="domain" description="4Fe-4S ferredoxin-type" evidence="4">
    <location>
        <begin position="57"/>
        <end position="86"/>
    </location>
</feature>
<evidence type="ECO:0000256" key="1">
    <source>
        <dbReference type="ARBA" id="ARBA00022723"/>
    </source>
</evidence>
<keyword evidence="2" id="KW-0408">Iron</keyword>
<evidence type="ECO:0000256" key="3">
    <source>
        <dbReference type="ARBA" id="ARBA00023014"/>
    </source>
</evidence>
<dbReference type="AlphaFoldDB" id="A0A7C0VAE9"/>
<evidence type="ECO:0000259" key="4">
    <source>
        <dbReference type="PROSITE" id="PS51379"/>
    </source>
</evidence>
<evidence type="ECO:0000313" key="5">
    <source>
        <dbReference type="EMBL" id="HDI83007.1"/>
    </source>
</evidence>
<dbReference type="PROSITE" id="PS51379">
    <property type="entry name" value="4FE4S_FER_2"/>
    <property type="match status" value="2"/>
</dbReference>
<dbReference type="GO" id="GO:0046872">
    <property type="term" value="F:metal ion binding"/>
    <property type="evidence" value="ECO:0007669"/>
    <property type="project" value="UniProtKB-KW"/>
</dbReference>
<dbReference type="Pfam" id="PF00037">
    <property type="entry name" value="Fer4"/>
    <property type="match status" value="2"/>
</dbReference>
<dbReference type="Proteomes" id="UP000885847">
    <property type="component" value="Unassembled WGS sequence"/>
</dbReference>
<proteinExistence type="predicted"/>
<keyword evidence="1" id="KW-0479">Metal-binding</keyword>
<gene>
    <name evidence="5" type="ORF">ENF18_04365</name>
</gene>
<keyword evidence="3" id="KW-0411">Iron-sulfur</keyword>
<dbReference type="PANTHER" id="PTHR43063">
    <property type="entry name" value="4FE-4S CLUSTER CONTAINING PARA FAMILY ATPASE PROTEIN"/>
    <property type="match status" value="1"/>
</dbReference>
<dbReference type="SUPFAM" id="SSF52540">
    <property type="entry name" value="P-loop containing nucleoside triphosphate hydrolases"/>
    <property type="match status" value="1"/>
</dbReference>
<dbReference type="InterPro" id="IPR002586">
    <property type="entry name" value="CobQ/CobB/MinD/ParA_Nub-bd_dom"/>
</dbReference>
<dbReference type="PANTHER" id="PTHR43063:SF1">
    <property type="entry name" value="4FE-4S CLUSTER CONTAINING PARA FAMILY ATPASE PROTEIN"/>
    <property type="match status" value="1"/>
</dbReference>
<dbReference type="Pfam" id="PF01656">
    <property type="entry name" value="CbiA"/>
    <property type="match status" value="1"/>
</dbReference>
<dbReference type="SUPFAM" id="SSF54862">
    <property type="entry name" value="4Fe-4S ferredoxins"/>
    <property type="match status" value="1"/>
</dbReference>
<organism evidence="5">
    <name type="scientific">candidate division WOR-3 bacterium</name>
    <dbReference type="NCBI Taxonomy" id="2052148"/>
    <lineage>
        <taxon>Bacteria</taxon>
        <taxon>Bacteria division WOR-3</taxon>
    </lineage>
</organism>
<dbReference type="InterPro" id="IPR027417">
    <property type="entry name" value="P-loop_NTPase"/>
</dbReference>
<dbReference type="Gene3D" id="3.30.70.20">
    <property type="match status" value="1"/>
</dbReference>
<accession>A0A7C0VAE9</accession>
<reference evidence="5" key="1">
    <citation type="journal article" date="2020" name="mSystems">
        <title>Genome- and Community-Level Interaction Insights into Carbon Utilization and Element Cycling Functions of Hydrothermarchaeota in Hydrothermal Sediment.</title>
        <authorList>
            <person name="Zhou Z."/>
            <person name="Liu Y."/>
            <person name="Xu W."/>
            <person name="Pan J."/>
            <person name="Luo Z.H."/>
            <person name="Li M."/>
        </authorList>
    </citation>
    <scope>NUCLEOTIDE SEQUENCE [LARGE SCALE GENOMIC DNA]</scope>
    <source>
        <strain evidence="5">HyVt-102</strain>
    </source>
</reference>
<feature type="domain" description="4Fe-4S ferredoxin-type" evidence="4">
    <location>
        <begin position="87"/>
        <end position="115"/>
    </location>
</feature>
<dbReference type="InterPro" id="IPR017900">
    <property type="entry name" value="4Fe4S_Fe_S_CS"/>
</dbReference>
<dbReference type="EMBL" id="DQWE01000211">
    <property type="protein sequence ID" value="HDI83007.1"/>
    <property type="molecule type" value="Genomic_DNA"/>
</dbReference>
<comment type="caution">
    <text evidence="5">The sequence shown here is derived from an EMBL/GenBank/DDBJ whole genome shotgun (WGS) entry which is preliminary data.</text>
</comment>
<evidence type="ECO:0000256" key="2">
    <source>
        <dbReference type="ARBA" id="ARBA00023004"/>
    </source>
</evidence>
<name>A0A7C0VAE9_UNCW3</name>
<dbReference type="PROSITE" id="PS00198">
    <property type="entry name" value="4FE4S_FER_1"/>
    <property type="match status" value="2"/>
</dbReference>
<dbReference type="Gene3D" id="3.40.50.300">
    <property type="entry name" value="P-loop containing nucleotide triphosphate hydrolases"/>
    <property type="match status" value="1"/>
</dbReference>